<comment type="caution">
    <text evidence="2">The sequence shown here is derived from an EMBL/GenBank/DDBJ whole genome shotgun (WGS) entry which is preliminary data.</text>
</comment>
<feature type="signal peptide" evidence="1">
    <location>
        <begin position="1"/>
        <end position="25"/>
    </location>
</feature>
<gene>
    <name evidence="2" type="ORF">CKO25_17950</name>
</gene>
<dbReference type="Proteomes" id="UP001138802">
    <property type="component" value="Unassembled WGS sequence"/>
</dbReference>
<dbReference type="EMBL" id="NRSD01000026">
    <property type="protein sequence ID" value="MBK1646494.1"/>
    <property type="molecule type" value="Genomic_DNA"/>
</dbReference>
<proteinExistence type="predicted"/>
<evidence type="ECO:0000313" key="3">
    <source>
        <dbReference type="Proteomes" id="UP001138802"/>
    </source>
</evidence>
<feature type="chain" id="PRO_5040942151" description="Curli production assembly/transport component CsgG" evidence="1">
    <location>
        <begin position="26"/>
        <end position="404"/>
    </location>
</feature>
<accession>A0A9X0WLB4</accession>
<dbReference type="Gene3D" id="3.40.50.10610">
    <property type="entry name" value="ABC-type transport auxiliary lipoprotein component"/>
    <property type="match status" value="1"/>
</dbReference>
<sequence length="404" mass="44111">MESDMKNVVSVIAFLLLVSANPLSAAPMDTDQAVRHLAYRLFARAHGDIAQVKQDIVYIALGEQEGILEGSEFDIVRLGAPIQVGNELLGYEEKLIGKAVAERVQERLTVARMLAKLEAARVGDRAYLRRQPVTRLVIAPFTIEDKVSGLGLGIQENLITALLSKGITVVERSQLEQVLEEQQLGLSGLVNLASAKKLGELLGADTMIVGSLRDLGEAVEINARLVSMESGTGFSAAQARISKTAVVAQQLAQVSKPMTGGITKTTGISGSRSTSKPDKPFSMFENDFVRIEVVSLANVEKGALMKLKFTNIGKDVVWLSLSDLESCYVAKQDGSRRVCKEVSWVDNQRSQRQIELVPDVPRAESIQLDSVDQINGSYIFTTRLWSRGGNVNELLIVIRDIYVE</sequence>
<dbReference type="InterPro" id="IPR005534">
    <property type="entry name" value="Curli_assmbl/transp-comp_CsgG"/>
</dbReference>
<dbReference type="Pfam" id="PF03783">
    <property type="entry name" value="CsgG"/>
    <property type="match status" value="1"/>
</dbReference>
<reference evidence="2 3" key="1">
    <citation type="journal article" date="2020" name="Microorganisms">
        <title>Osmotic Adaptation and Compatible Solute Biosynthesis of Phototrophic Bacteria as Revealed from Genome Analyses.</title>
        <authorList>
            <person name="Imhoff J.F."/>
            <person name="Rahn T."/>
            <person name="Kunzel S."/>
            <person name="Keller A."/>
            <person name="Neulinger S.C."/>
        </authorList>
    </citation>
    <scope>NUCLEOTIDE SEQUENCE [LARGE SCALE GENOMIC DNA]</scope>
    <source>
        <strain evidence="2 3">DSM 21303</strain>
    </source>
</reference>
<evidence type="ECO:0000256" key="1">
    <source>
        <dbReference type="SAM" id="SignalP"/>
    </source>
</evidence>
<keyword evidence="1" id="KW-0732">Signal</keyword>
<evidence type="ECO:0000313" key="2">
    <source>
        <dbReference type="EMBL" id="MBK1646494.1"/>
    </source>
</evidence>
<keyword evidence="3" id="KW-1185">Reference proteome</keyword>
<name>A0A9X0WLB4_9GAMM</name>
<dbReference type="AlphaFoldDB" id="A0A9X0WLB4"/>
<protein>
    <recommendedName>
        <fullName evidence="4">Curli production assembly/transport component CsgG</fullName>
    </recommendedName>
</protein>
<organism evidence="2 3">
    <name type="scientific">Thiocapsa imhoffii</name>
    <dbReference type="NCBI Taxonomy" id="382777"/>
    <lineage>
        <taxon>Bacteria</taxon>
        <taxon>Pseudomonadati</taxon>
        <taxon>Pseudomonadota</taxon>
        <taxon>Gammaproteobacteria</taxon>
        <taxon>Chromatiales</taxon>
        <taxon>Chromatiaceae</taxon>
        <taxon>Thiocapsa</taxon>
    </lineage>
</organism>
<evidence type="ECO:0008006" key="4">
    <source>
        <dbReference type="Google" id="ProtNLM"/>
    </source>
</evidence>
<dbReference type="GO" id="GO:0030288">
    <property type="term" value="C:outer membrane-bounded periplasmic space"/>
    <property type="evidence" value="ECO:0007669"/>
    <property type="project" value="InterPro"/>
</dbReference>